<dbReference type="EMBL" id="AUZZ01008911">
    <property type="protein sequence ID" value="EQD35872.1"/>
    <property type="molecule type" value="Genomic_DNA"/>
</dbReference>
<dbReference type="InterPro" id="IPR010920">
    <property type="entry name" value="LSM_dom_sf"/>
</dbReference>
<dbReference type="InterPro" id="IPR016487">
    <property type="entry name" value="Lsm6/sSmF"/>
</dbReference>
<gene>
    <name evidence="4" type="ORF">B2A_12355</name>
</gene>
<dbReference type="Gene3D" id="2.30.30.100">
    <property type="match status" value="1"/>
</dbReference>
<comment type="caution">
    <text evidence="4">The sequence shown here is derived from an EMBL/GenBank/DDBJ whole genome shotgun (WGS) entry which is preliminary data.</text>
</comment>
<dbReference type="GO" id="GO:0005634">
    <property type="term" value="C:nucleus"/>
    <property type="evidence" value="ECO:0007669"/>
    <property type="project" value="UniProtKB-ARBA"/>
</dbReference>
<reference evidence="4" key="1">
    <citation type="submission" date="2013-08" db="EMBL/GenBank/DDBJ databases">
        <authorList>
            <person name="Mendez C."/>
            <person name="Richter M."/>
            <person name="Ferrer M."/>
            <person name="Sanchez J."/>
        </authorList>
    </citation>
    <scope>NUCLEOTIDE SEQUENCE</scope>
</reference>
<keyword evidence="2 4" id="KW-0687">Ribonucleoprotein</keyword>
<organism evidence="4">
    <name type="scientific">mine drainage metagenome</name>
    <dbReference type="NCBI Taxonomy" id="410659"/>
    <lineage>
        <taxon>unclassified sequences</taxon>
        <taxon>metagenomes</taxon>
        <taxon>ecological metagenomes</taxon>
    </lineage>
</organism>
<feature type="domain" description="Sm" evidence="3">
    <location>
        <begin position="5"/>
        <end position="74"/>
    </location>
</feature>
<dbReference type="AlphaFoldDB" id="T0YV96"/>
<dbReference type="CDD" id="cd01731">
    <property type="entry name" value="archaeal_Sm1"/>
    <property type="match status" value="1"/>
</dbReference>
<dbReference type="InterPro" id="IPR047575">
    <property type="entry name" value="Sm"/>
</dbReference>
<dbReference type="SMART" id="SM00651">
    <property type="entry name" value="Sm"/>
    <property type="match status" value="1"/>
</dbReference>
<dbReference type="PANTHER" id="PTHR11021">
    <property type="entry name" value="SMALL NUCLEAR RIBONUCLEOPROTEIN F SNRNP-F"/>
    <property type="match status" value="1"/>
</dbReference>
<evidence type="ECO:0000259" key="3">
    <source>
        <dbReference type="PROSITE" id="PS52002"/>
    </source>
</evidence>
<proteinExistence type="predicted"/>
<accession>T0YV96</accession>
<dbReference type="InterPro" id="IPR022901">
    <property type="entry name" value="snRNP_Sm-like_arc"/>
</dbReference>
<dbReference type="PANTHER" id="PTHR11021:SF0">
    <property type="entry name" value="SMALL NUCLEAR RIBONUCLEOPROTEIN F"/>
    <property type="match status" value="1"/>
</dbReference>
<name>T0YV96_9ZZZZ</name>
<dbReference type="PROSITE" id="PS52002">
    <property type="entry name" value="SM"/>
    <property type="match status" value="1"/>
</dbReference>
<evidence type="ECO:0000256" key="1">
    <source>
        <dbReference type="ARBA" id="ARBA00021121"/>
    </source>
</evidence>
<evidence type="ECO:0000313" key="4">
    <source>
        <dbReference type="EMBL" id="EQD35872.1"/>
    </source>
</evidence>
<dbReference type="SUPFAM" id="SSF50182">
    <property type="entry name" value="Sm-like ribonucleoproteins"/>
    <property type="match status" value="1"/>
</dbReference>
<reference evidence="4" key="2">
    <citation type="journal article" date="2014" name="ISME J.">
        <title>Microbial stratification in low pH oxic and suboxic macroscopic growths along an acid mine drainage.</title>
        <authorList>
            <person name="Mendez-Garcia C."/>
            <person name="Mesa V."/>
            <person name="Sprenger R.R."/>
            <person name="Richter M."/>
            <person name="Diez M.S."/>
            <person name="Solano J."/>
            <person name="Bargiela R."/>
            <person name="Golyshina O.V."/>
            <person name="Manteca A."/>
            <person name="Ramos J.L."/>
            <person name="Gallego J.R."/>
            <person name="Llorente I."/>
            <person name="Martins Dos Santos V.A."/>
            <person name="Jensen O.N."/>
            <person name="Pelaez A.I."/>
            <person name="Sanchez J."/>
            <person name="Ferrer M."/>
        </authorList>
    </citation>
    <scope>NUCLEOTIDE SEQUENCE</scope>
</reference>
<dbReference type="InterPro" id="IPR001163">
    <property type="entry name" value="Sm_dom_euk/arc"/>
</dbReference>
<dbReference type="GO" id="GO:0000398">
    <property type="term" value="P:mRNA splicing, via spliceosome"/>
    <property type="evidence" value="ECO:0007669"/>
    <property type="project" value="InterPro"/>
</dbReference>
<sequence length="74" mass="8276">MPQDRPFDLLNKSIGQQVMIRLKNGTDIRGKVVSFDAHMNIVIENAEEVDDGELKARLNTILLRGGNILFISPV</sequence>
<protein>
    <recommendedName>
        <fullName evidence="1">Putative snRNP Sm-like protein</fullName>
    </recommendedName>
</protein>
<dbReference type="GO" id="GO:1990904">
    <property type="term" value="C:ribonucleoprotein complex"/>
    <property type="evidence" value="ECO:0007669"/>
    <property type="project" value="UniProtKB-KW"/>
</dbReference>
<evidence type="ECO:0000256" key="2">
    <source>
        <dbReference type="ARBA" id="ARBA00023274"/>
    </source>
</evidence>
<dbReference type="Pfam" id="PF01423">
    <property type="entry name" value="LSM"/>
    <property type="match status" value="1"/>
</dbReference>
<dbReference type="GO" id="GO:0003723">
    <property type="term" value="F:RNA binding"/>
    <property type="evidence" value="ECO:0007669"/>
    <property type="project" value="InterPro"/>
</dbReference>